<dbReference type="InterPro" id="IPR014284">
    <property type="entry name" value="RNA_pol_sigma-70_dom"/>
</dbReference>
<gene>
    <name evidence="7" type="ORF">Thert_03383</name>
</gene>
<dbReference type="PANTHER" id="PTHR30385:SF4">
    <property type="entry name" value="RNA POLYMERASE SIGMA-E FACTOR"/>
    <property type="match status" value="1"/>
</dbReference>
<evidence type="ECO:0000256" key="2">
    <source>
        <dbReference type="ARBA" id="ARBA00022969"/>
    </source>
</evidence>
<dbReference type="NCBIfam" id="TIGR02885">
    <property type="entry name" value="spore_sigF"/>
    <property type="match status" value="1"/>
</dbReference>
<dbReference type="PRINTS" id="PR00046">
    <property type="entry name" value="SIGMA70FCT"/>
</dbReference>
<dbReference type="InterPro" id="IPR013325">
    <property type="entry name" value="RNA_pol_sigma_r2"/>
</dbReference>
<dbReference type="InterPro" id="IPR007624">
    <property type="entry name" value="RNA_pol_sigma70_r3"/>
</dbReference>
<dbReference type="PROSITE" id="PS00716">
    <property type="entry name" value="SIGMA70_2"/>
    <property type="match status" value="1"/>
</dbReference>
<reference evidence="7 8" key="1">
    <citation type="submission" date="2016-08" db="EMBL/GenBank/DDBJ databases">
        <title>A novel genetic cassette of butanologenic Thermoanaerobacterium thermosaccharolyticum that directly convert cellulose to butanol.</title>
        <authorList>
            <person name="Li T."/>
            <person name="He J."/>
        </authorList>
    </citation>
    <scope>NUCLEOTIDE SEQUENCE [LARGE SCALE GENOMIC DNA]</scope>
    <source>
        <strain evidence="7 8">TG57</strain>
    </source>
</reference>
<dbReference type="SUPFAM" id="SSF88659">
    <property type="entry name" value="Sigma3 and sigma4 domains of RNA polymerase sigma factors"/>
    <property type="match status" value="2"/>
</dbReference>
<dbReference type="InterPro" id="IPR014236">
    <property type="entry name" value="RNA_pol_sigma-F"/>
</dbReference>
<comment type="similarity">
    <text evidence="1">Belongs to the sigma-70 factor family.</text>
</comment>
<evidence type="ECO:0000256" key="4">
    <source>
        <dbReference type="ARBA" id="ARBA00023082"/>
    </source>
</evidence>
<dbReference type="Gene3D" id="1.10.10.10">
    <property type="entry name" value="Winged helix-like DNA-binding domain superfamily/Winged helix DNA-binding domain"/>
    <property type="match status" value="2"/>
</dbReference>
<evidence type="ECO:0000313" key="7">
    <source>
        <dbReference type="EMBL" id="AST59112.1"/>
    </source>
</evidence>
<name>A0A223I307_THETR</name>
<dbReference type="RefSeq" id="WP_015311560.1">
    <property type="nucleotide sequence ID" value="NZ_CP016893.1"/>
</dbReference>
<dbReference type="SUPFAM" id="SSF88946">
    <property type="entry name" value="Sigma2 domain of RNA polymerase sigma factors"/>
    <property type="match status" value="1"/>
</dbReference>
<dbReference type="NCBIfam" id="NF004052">
    <property type="entry name" value="PRK05572.1"/>
    <property type="match status" value="1"/>
</dbReference>
<dbReference type="Pfam" id="PF04545">
    <property type="entry name" value="Sigma70_r4"/>
    <property type="match status" value="1"/>
</dbReference>
<dbReference type="AlphaFoldDB" id="A0A223I307"/>
<evidence type="ECO:0000256" key="3">
    <source>
        <dbReference type="ARBA" id="ARBA00023015"/>
    </source>
</evidence>
<evidence type="ECO:0000256" key="1">
    <source>
        <dbReference type="ARBA" id="ARBA00007788"/>
    </source>
</evidence>
<dbReference type="GO" id="GO:0003677">
    <property type="term" value="F:DNA binding"/>
    <property type="evidence" value="ECO:0007669"/>
    <property type="project" value="UniProtKB-KW"/>
</dbReference>
<dbReference type="GO" id="GO:0016987">
    <property type="term" value="F:sigma factor activity"/>
    <property type="evidence" value="ECO:0007669"/>
    <property type="project" value="UniProtKB-KW"/>
</dbReference>
<dbReference type="GO" id="GO:0030435">
    <property type="term" value="P:sporulation resulting in formation of a cellular spore"/>
    <property type="evidence" value="ECO:0007669"/>
    <property type="project" value="UniProtKB-KW"/>
</dbReference>
<dbReference type="InterPro" id="IPR013324">
    <property type="entry name" value="RNA_pol_sigma_r3/r4-like"/>
</dbReference>
<dbReference type="InterPro" id="IPR007630">
    <property type="entry name" value="RNA_pol_sigma70_r4"/>
</dbReference>
<dbReference type="NCBIfam" id="TIGR02980">
    <property type="entry name" value="SigBFG"/>
    <property type="match status" value="1"/>
</dbReference>
<sequence>MIEKDSERNEDVNELIRKSKNNDKLSLEKLLKENSGLIWSIVKKFSNRGYEAEDLYQIGCIGFVKAINKFDESYNVKLSTYAVPIILGEIKRFLRDDGLIKVSRSLKELSNKAYYIKDELEKELNREPTIQEIASKLNVTAEEIAMAFESTATAEYLYDNSQHNEDDNMLLIEKIGSEDNEYDIEDKLALRMVLKKLNSRERQIIVLRYFKDMTQTEVSKILGISQVQVSRIEKKVLKKLKEQLQEV</sequence>
<dbReference type="Pfam" id="PF04542">
    <property type="entry name" value="Sigma70_r2"/>
    <property type="match status" value="1"/>
</dbReference>
<dbReference type="Proteomes" id="UP000214975">
    <property type="component" value="Chromosome"/>
</dbReference>
<keyword evidence="2" id="KW-0749">Sporulation</keyword>
<dbReference type="NCBIfam" id="TIGR02937">
    <property type="entry name" value="sigma70-ECF"/>
    <property type="match status" value="1"/>
</dbReference>
<dbReference type="PANTHER" id="PTHR30385">
    <property type="entry name" value="SIGMA FACTOR F FLAGELLAR"/>
    <property type="match status" value="1"/>
</dbReference>
<protein>
    <submittedName>
        <fullName evidence="7">RNA sigma 28</fullName>
    </submittedName>
</protein>
<dbReference type="InterPro" id="IPR036388">
    <property type="entry name" value="WH-like_DNA-bd_sf"/>
</dbReference>
<keyword evidence="6" id="KW-0804">Transcription</keyword>
<accession>A0A223I307</accession>
<dbReference type="EMBL" id="CP016893">
    <property type="protein sequence ID" value="AST59112.1"/>
    <property type="molecule type" value="Genomic_DNA"/>
</dbReference>
<dbReference type="InterPro" id="IPR014322">
    <property type="entry name" value="RNA_pol_sigma-B/F/G"/>
</dbReference>
<dbReference type="CDD" id="cd06171">
    <property type="entry name" value="Sigma70_r4"/>
    <property type="match status" value="1"/>
</dbReference>
<dbReference type="PROSITE" id="PS50943">
    <property type="entry name" value="HTH_CROC1"/>
    <property type="match status" value="1"/>
</dbReference>
<keyword evidence="4" id="KW-0731">Sigma factor</keyword>
<proteinExistence type="inferred from homology"/>
<evidence type="ECO:0000256" key="6">
    <source>
        <dbReference type="ARBA" id="ARBA00023163"/>
    </source>
</evidence>
<dbReference type="GO" id="GO:0006352">
    <property type="term" value="P:DNA-templated transcription initiation"/>
    <property type="evidence" value="ECO:0007669"/>
    <property type="project" value="InterPro"/>
</dbReference>
<evidence type="ECO:0000256" key="5">
    <source>
        <dbReference type="ARBA" id="ARBA00023125"/>
    </source>
</evidence>
<dbReference type="InterPro" id="IPR000943">
    <property type="entry name" value="RNA_pol_sigma70"/>
</dbReference>
<organism evidence="7 8">
    <name type="scientific">Thermoanaerobacterium thermosaccharolyticum</name>
    <name type="common">Clostridium thermosaccharolyticum</name>
    <dbReference type="NCBI Taxonomy" id="1517"/>
    <lineage>
        <taxon>Bacteria</taxon>
        <taxon>Bacillati</taxon>
        <taxon>Bacillota</taxon>
        <taxon>Clostridia</taxon>
        <taxon>Thermoanaerobacterales</taxon>
        <taxon>Thermoanaerobacteraceae</taxon>
        <taxon>Thermoanaerobacterium</taxon>
    </lineage>
</organism>
<dbReference type="Gene3D" id="1.20.120.1810">
    <property type="match status" value="1"/>
</dbReference>
<dbReference type="Pfam" id="PF04539">
    <property type="entry name" value="Sigma70_r3"/>
    <property type="match status" value="1"/>
</dbReference>
<keyword evidence="5" id="KW-0238">DNA-binding</keyword>
<dbReference type="InterPro" id="IPR001387">
    <property type="entry name" value="Cro/C1-type_HTH"/>
</dbReference>
<keyword evidence="3" id="KW-0805">Transcription regulation</keyword>
<dbReference type="InterPro" id="IPR007627">
    <property type="entry name" value="RNA_pol_sigma70_r2"/>
</dbReference>
<evidence type="ECO:0000313" key="8">
    <source>
        <dbReference type="Proteomes" id="UP000214975"/>
    </source>
</evidence>